<name>A0A5B0PME5_PUCGR</name>
<accession>A0A5B0PME5</accession>
<dbReference type="Proteomes" id="UP000324748">
    <property type="component" value="Unassembled WGS sequence"/>
</dbReference>
<gene>
    <name evidence="1" type="ORF">PGT21_032667</name>
</gene>
<dbReference type="AlphaFoldDB" id="A0A5B0PME5"/>
<proteinExistence type="predicted"/>
<comment type="caution">
    <text evidence="1">The sequence shown here is derived from an EMBL/GenBank/DDBJ whole genome shotgun (WGS) entry which is preliminary data.</text>
</comment>
<evidence type="ECO:0000313" key="2">
    <source>
        <dbReference type="Proteomes" id="UP000324748"/>
    </source>
</evidence>
<evidence type="ECO:0000313" key="1">
    <source>
        <dbReference type="EMBL" id="KAA1101902.1"/>
    </source>
</evidence>
<protein>
    <submittedName>
        <fullName evidence="1">Uncharacterized protein</fullName>
    </submittedName>
</protein>
<keyword evidence="2" id="KW-1185">Reference proteome</keyword>
<organism evidence="1 2">
    <name type="scientific">Puccinia graminis f. sp. tritici</name>
    <dbReference type="NCBI Taxonomy" id="56615"/>
    <lineage>
        <taxon>Eukaryota</taxon>
        <taxon>Fungi</taxon>
        <taxon>Dikarya</taxon>
        <taxon>Basidiomycota</taxon>
        <taxon>Pucciniomycotina</taxon>
        <taxon>Pucciniomycetes</taxon>
        <taxon>Pucciniales</taxon>
        <taxon>Pucciniaceae</taxon>
        <taxon>Puccinia</taxon>
    </lineage>
</organism>
<sequence length="78" mass="8627">MSCFPRGAENSSVSFGHLNIKHGFHERIPQTKVFEKLFKQYNLSARLLCALSQLPFNASDSLSLSRPVSQSANTCSVP</sequence>
<reference evidence="1 2" key="1">
    <citation type="submission" date="2019-05" db="EMBL/GenBank/DDBJ databases">
        <title>Emergence of the Ug99 lineage of the wheat stem rust pathogen through somatic hybridization.</title>
        <authorList>
            <person name="Li F."/>
            <person name="Upadhyaya N.M."/>
            <person name="Sperschneider J."/>
            <person name="Matny O."/>
            <person name="Nguyen-Phuc H."/>
            <person name="Mago R."/>
            <person name="Raley C."/>
            <person name="Miller M.E."/>
            <person name="Silverstein K.A.T."/>
            <person name="Henningsen E."/>
            <person name="Hirsch C.D."/>
            <person name="Visser B."/>
            <person name="Pretorius Z.A."/>
            <person name="Steffenson B.J."/>
            <person name="Schwessinger B."/>
            <person name="Dodds P.N."/>
            <person name="Figueroa M."/>
        </authorList>
    </citation>
    <scope>NUCLEOTIDE SEQUENCE [LARGE SCALE GENOMIC DNA]</scope>
    <source>
        <strain evidence="1">21-0</strain>
    </source>
</reference>
<dbReference type="EMBL" id="VSWC01000053">
    <property type="protein sequence ID" value="KAA1101902.1"/>
    <property type="molecule type" value="Genomic_DNA"/>
</dbReference>